<evidence type="ECO:0000256" key="2">
    <source>
        <dbReference type="SAM" id="Phobius"/>
    </source>
</evidence>
<feature type="chain" id="PRO_5042235163" description="Apple domain-containing protein" evidence="3">
    <location>
        <begin position="28"/>
        <end position="409"/>
    </location>
</feature>
<feature type="compositionally biased region" description="Low complexity" evidence="1">
    <location>
        <begin position="282"/>
        <end position="296"/>
    </location>
</feature>
<name>A0AAE1DT49_9GAST</name>
<feature type="compositionally biased region" description="Polar residues" evidence="1">
    <location>
        <begin position="390"/>
        <end position="399"/>
    </location>
</feature>
<feature type="compositionally biased region" description="Polar residues" evidence="1">
    <location>
        <begin position="297"/>
        <end position="311"/>
    </location>
</feature>
<accession>A0AAE1DT49</accession>
<evidence type="ECO:0000313" key="4">
    <source>
        <dbReference type="EMBL" id="KAK3780703.1"/>
    </source>
</evidence>
<sequence>MYVQGQLIIYNATLFVFAVLLIQGTNASNITVGNLGECARRCLALNASCSSIAYRENTINPVDGDYCGLEQSTLGPSGEQDLEVYVKETNNTNASAITQDPECETFVFVQSGSSKSFSSPLSLNSAGQCRIVLVTDENSTLTLTAQFDCNMHCSCSDLLSIHNSGLNDTVGVAVTACLDASENQTELVVTSAEGGFLVLELLKDVASMASYDVTVESWQSGLNDSLALVRSDLFKDSSSGLQDFHCYRSKNYVPSCIRDPQNTTSPNDPVGLQVNQSTQEPDNNFVDNAKDNNNNDGKTSNDVNTSITEVHNNNNNSSNNDKSNNTNGYFDKEEYVGESSGVDAAVVAGAAVGGILGLLLLGAVIYVVYWRCSHSKVHPRSDNDPEHDLTTSSSGSTKAGRTDETTTAT</sequence>
<evidence type="ECO:0008006" key="6">
    <source>
        <dbReference type="Google" id="ProtNLM"/>
    </source>
</evidence>
<keyword evidence="2" id="KW-0472">Membrane</keyword>
<dbReference type="EMBL" id="JAWDGP010002695">
    <property type="protein sequence ID" value="KAK3780703.1"/>
    <property type="molecule type" value="Genomic_DNA"/>
</dbReference>
<keyword evidence="3" id="KW-0732">Signal</keyword>
<evidence type="ECO:0000256" key="3">
    <source>
        <dbReference type="SAM" id="SignalP"/>
    </source>
</evidence>
<proteinExistence type="predicted"/>
<gene>
    <name evidence="4" type="ORF">RRG08_015487</name>
</gene>
<feature type="signal peptide" evidence="3">
    <location>
        <begin position="1"/>
        <end position="27"/>
    </location>
</feature>
<feature type="compositionally biased region" description="Polar residues" evidence="1">
    <location>
        <begin position="260"/>
        <end position="281"/>
    </location>
</feature>
<keyword evidence="5" id="KW-1185">Reference proteome</keyword>
<feature type="region of interest" description="Disordered" evidence="1">
    <location>
        <begin position="257"/>
        <end position="331"/>
    </location>
</feature>
<reference evidence="4" key="1">
    <citation type="journal article" date="2023" name="G3 (Bethesda)">
        <title>A reference genome for the long-term kleptoplast-retaining sea slug Elysia crispata morphotype clarki.</title>
        <authorList>
            <person name="Eastman K.E."/>
            <person name="Pendleton A.L."/>
            <person name="Shaikh M.A."/>
            <person name="Suttiyut T."/>
            <person name="Ogas R."/>
            <person name="Tomko P."/>
            <person name="Gavelis G."/>
            <person name="Widhalm J.R."/>
            <person name="Wisecaver J.H."/>
        </authorList>
    </citation>
    <scope>NUCLEOTIDE SEQUENCE</scope>
    <source>
        <strain evidence="4">ECLA1</strain>
    </source>
</reference>
<keyword evidence="2" id="KW-1133">Transmembrane helix</keyword>
<evidence type="ECO:0000313" key="5">
    <source>
        <dbReference type="Proteomes" id="UP001283361"/>
    </source>
</evidence>
<protein>
    <recommendedName>
        <fullName evidence="6">Apple domain-containing protein</fullName>
    </recommendedName>
</protein>
<dbReference type="Proteomes" id="UP001283361">
    <property type="component" value="Unassembled WGS sequence"/>
</dbReference>
<dbReference type="AlphaFoldDB" id="A0AAE1DT49"/>
<organism evidence="4 5">
    <name type="scientific">Elysia crispata</name>
    <name type="common">lettuce slug</name>
    <dbReference type="NCBI Taxonomy" id="231223"/>
    <lineage>
        <taxon>Eukaryota</taxon>
        <taxon>Metazoa</taxon>
        <taxon>Spiralia</taxon>
        <taxon>Lophotrochozoa</taxon>
        <taxon>Mollusca</taxon>
        <taxon>Gastropoda</taxon>
        <taxon>Heterobranchia</taxon>
        <taxon>Euthyneura</taxon>
        <taxon>Panpulmonata</taxon>
        <taxon>Sacoglossa</taxon>
        <taxon>Placobranchoidea</taxon>
        <taxon>Plakobranchidae</taxon>
        <taxon>Elysia</taxon>
    </lineage>
</organism>
<feature type="compositionally biased region" description="Basic and acidic residues" evidence="1">
    <location>
        <begin position="379"/>
        <end position="389"/>
    </location>
</feature>
<keyword evidence="2" id="KW-0812">Transmembrane</keyword>
<feature type="region of interest" description="Disordered" evidence="1">
    <location>
        <begin position="376"/>
        <end position="409"/>
    </location>
</feature>
<feature type="transmembrane region" description="Helical" evidence="2">
    <location>
        <begin position="344"/>
        <end position="370"/>
    </location>
</feature>
<comment type="caution">
    <text evidence="4">The sequence shown here is derived from an EMBL/GenBank/DDBJ whole genome shotgun (WGS) entry which is preliminary data.</text>
</comment>
<feature type="compositionally biased region" description="Basic and acidic residues" evidence="1">
    <location>
        <begin position="400"/>
        <end position="409"/>
    </location>
</feature>
<feature type="compositionally biased region" description="Low complexity" evidence="1">
    <location>
        <begin position="312"/>
        <end position="327"/>
    </location>
</feature>
<evidence type="ECO:0000256" key="1">
    <source>
        <dbReference type="SAM" id="MobiDB-lite"/>
    </source>
</evidence>